<evidence type="ECO:0000256" key="1">
    <source>
        <dbReference type="SAM" id="MobiDB-lite"/>
    </source>
</evidence>
<evidence type="ECO:0000313" key="3">
    <source>
        <dbReference type="Ensembl" id="ENSPEMP00000000412.2"/>
    </source>
</evidence>
<feature type="domain" description="GRAM" evidence="2">
    <location>
        <begin position="112"/>
        <end position="179"/>
    </location>
</feature>
<feature type="region of interest" description="Disordered" evidence="1">
    <location>
        <begin position="252"/>
        <end position="318"/>
    </location>
</feature>
<protein>
    <submittedName>
        <fullName evidence="3">GRAM domain containing 2B</fullName>
    </submittedName>
</protein>
<dbReference type="Gene3D" id="2.30.29.30">
    <property type="entry name" value="Pleckstrin-homology domain (PH domain)/Phosphotyrosine-binding domain (PTB)"/>
    <property type="match status" value="1"/>
</dbReference>
<dbReference type="PANTHER" id="PTHR46645:SF2">
    <property type="entry name" value="GRAM DOMAIN-CONTAINING PROTEIN 2B"/>
    <property type="match status" value="1"/>
</dbReference>
<dbReference type="GO" id="GO:0005881">
    <property type="term" value="C:cytoplasmic microtubule"/>
    <property type="evidence" value="ECO:0007669"/>
    <property type="project" value="Ensembl"/>
</dbReference>
<evidence type="ECO:0000259" key="2">
    <source>
        <dbReference type="SMART" id="SM00568"/>
    </source>
</evidence>
<dbReference type="Ensembl" id="ENSPEMT00000000414.2">
    <property type="protein sequence ID" value="ENSPEMP00000000412.2"/>
    <property type="gene ID" value="ENSPEMG00000000293.2"/>
</dbReference>
<dbReference type="CDD" id="cd13220">
    <property type="entry name" value="PH-GRAM_GRAMDC"/>
    <property type="match status" value="1"/>
</dbReference>
<reference evidence="3" key="3">
    <citation type="submission" date="2025-09" db="UniProtKB">
        <authorList>
            <consortium name="Ensembl"/>
        </authorList>
    </citation>
    <scope>IDENTIFICATION</scope>
</reference>
<feature type="compositionally biased region" description="Polar residues" evidence="1">
    <location>
        <begin position="49"/>
        <end position="61"/>
    </location>
</feature>
<dbReference type="AlphaFoldDB" id="A0A8C8SY87"/>
<feature type="region of interest" description="Disordered" evidence="1">
    <location>
        <begin position="208"/>
        <end position="239"/>
    </location>
</feature>
<feature type="compositionally biased region" description="Polar residues" evidence="1">
    <location>
        <begin position="257"/>
        <end position="267"/>
    </location>
</feature>
<keyword evidence="4" id="KW-1185">Reference proteome</keyword>
<proteinExistence type="predicted"/>
<dbReference type="Pfam" id="PF02893">
    <property type="entry name" value="GRAM"/>
    <property type="match status" value="1"/>
</dbReference>
<feature type="compositionally biased region" description="Basic and acidic residues" evidence="1">
    <location>
        <begin position="87"/>
        <end position="101"/>
    </location>
</feature>
<sequence length="318" mass="35270">MKIIPLSRTREHFIASPPASLWMSKVKRFSLFSSLEAENGVEDRKKISKSPTAQSPTSSVEAESPDQKRSIGLWSKSSFDGSTWSGDKNECKAESKTERKKSSSSSQYKANMHFHKLFLDVPTEEPLRQSFTCALQKEILYQGKLFVSENWICFHSKVFGKDTKISIPAFSVTLIKKTKTALLVPNALIISTVTDRVSTAVQDHLCFNTSVGNSPNPSSAENSFRTDRPSSLPLDFNDEFSDLDGVVRRRRQDMEGYSSSGSQTPESENSRDFHVTESQTLLNVTKGETKPPRTDAHGSRAPDGKAKSLPAHGEEQGC</sequence>
<dbReference type="Proteomes" id="UP000694547">
    <property type="component" value="Chromosome 19"/>
</dbReference>
<reference evidence="3" key="2">
    <citation type="submission" date="2025-08" db="UniProtKB">
        <authorList>
            <consortium name="Ensembl"/>
        </authorList>
    </citation>
    <scope>IDENTIFICATION</scope>
</reference>
<dbReference type="InterPro" id="IPR004182">
    <property type="entry name" value="GRAM"/>
</dbReference>
<dbReference type="GeneTree" id="ENSGT00940000156980"/>
<feature type="compositionally biased region" description="Polar residues" evidence="1">
    <location>
        <begin position="208"/>
        <end position="223"/>
    </location>
</feature>
<feature type="compositionally biased region" description="Basic and acidic residues" evidence="1">
    <location>
        <begin position="287"/>
        <end position="318"/>
    </location>
</feature>
<evidence type="ECO:0000313" key="4">
    <source>
        <dbReference type="Proteomes" id="UP000694547"/>
    </source>
</evidence>
<feature type="region of interest" description="Disordered" evidence="1">
    <location>
        <begin position="38"/>
        <end position="107"/>
    </location>
</feature>
<name>A0A8C8SY87_PERMB</name>
<feature type="compositionally biased region" description="Polar residues" evidence="1">
    <location>
        <begin position="75"/>
        <end position="86"/>
    </location>
</feature>
<dbReference type="PANTHER" id="PTHR46645">
    <property type="entry name" value="GRAM DOMAIN-CONTAINING PROTEIN 2B-RELATED"/>
    <property type="match status" value="1"/>
</dbReference>
<dbReference type="InterPro" id="IPR052633">
    <property type="entry name" value="GRAM_domain_protein_2B"/>
</dbReference>
<organism evidence="3 4">
    <name type="scientific">Peromyscus maniculatus bairdii</name>
    <name type="common">Prairie deer mouse</name>
    <dbReference type="NCBI Taxonomy" id="230844"/>
    <lineage>
        <taxon>Eukaryota</taxon>
        <taxon>Metazoa</taxon>
        <taxon>Chordata</taxon>
        <taxon>Craniata</taxon>
        <taxon>Vertebrata</taxon>
        <taxon>Euteleostomi</taxon>
        <taxon>Mammalia</taxon>
        <taxon>Eutheria</taxon>
        <taxon>Euarchontoglires</taxon>
        <taxon>Glires</taxon>
        <taxon>Rodentia</taxon>
        <taxon>Myomorpha</taxon>
        <taxon>Muroidea</taxon>
        <taxon>Cricetidae</taxon>
        <taxon>Neotominae</taxon>
        <taxon>Peromyscus</taxon>
    </lineage>
</organism>
<accession>A0A8C8SY87</accession>
<dbReference type="SMART" id="SM00568">
    <property type="entry name" value="GRAM"/>
    <property type="match status" value="1"/>
</dbReference>
<dbReference type="GO" id="GO:0042802">
    <property type="term" value="F:identical protein binding"/>
    <property type="evidence" value="ECO:0007669"/>
    <property type="project" value="Ensembl"/>
</dbReference>
<dbReference type="InterPro" id="IPR011993">
    <property type="entry name" value="PH-like_dom_sf"/>
</dbReference>
<reference evidence="3 4" key="1">
    <citation type="submission" date="2018-10" db="EMBL/GenBank/DDBJ databases">
        <title>Improved assembly of the deer mouse Peromyscus maniculatus genome.</title>
        <authorList>
            <person name="Lassance J.-M."/>
            <person name="Hoekstra H.E."/>
        </authorList>
    </citation>
    <scope>NUCLEOTIDE SEQUENCE [LARGE SCALE GENOMIC DNA]</scope>
</reference>